<feature type="chain" id="PRO_5035217501" evidence="4">
    <location>
        <begin position="22"/>
        <end position="372"/>
    </location>
</feature>
<dbReference type="PROSITE" id="PS51257">
    <property type="entry name" value="PROKAR_LIPOPROTEIN"/>
    <property type="match status" value="1"/>
</dbReference>
<dbReference type="AlphaFoldDB" id="A0A8J3TBE9"/>
<protein>
    <submittedName>
        <fullName evidence="7">Lipoprotein</fullName>
    </submittedName>
</protein>
<organism evidence="7 8">
    <name type="scientific">Planosporangium mesophilum</name>
    <dbReference type="NCBI Taxonomy" id="689768"/>
    <lineage>
        <taxon>Bacteria</taxon>
        <taxon>Bacillati</taxon>
        <taxon>Actinomycetota</taxon>
        <taxon>Actinomycetes</taxon>
        <taxon>Micromonosporales</taxon>
        <taxon>Micromonosporaceae</taxon>
        <taxon>Planosporangium</taxon>
    </lineage>
</organism>
<dbReference type="InterPro" id="IPR008972">
    <property type="entry name" value="Cupredoxin"/>
</dbReference>
<reference evidence="7" key="1">
    <citation type="submission" date="2021-01" db="EMBL/GenBank/DDBJ databases">
        <title>Whole genome shotgun sequence of Planosporangium mesophilum NBRC 109066.</title>
        <authorList>
            <person name="Komaki H."/>
            <person name="Tamura T."/>
        </authorList>
    </citation>
    <scope>NUCLEOTIDE SEQUENCE</scope>
    <source>
        <strain evidence="7">NBRC 109066</strain>
    </source>
</reference>
<feature type="domain" description="EfeO-type cupredoxin-like" evidence="6">
    <location>
        <begin position="16"/>
        <end position="120"/>
    </location>
</feature>
<dbReference type="GO" id="GO:0042597">
    <property type="term" value="C:periplasmic space"/>
    <property type="evidence" value="ECO:0007669"/>
    <property type="project" value="UniProtKB-SubCell"/>
</dbReference>
<evidence type="ECO:0000313" key="7">
    <source>
        <dbReference type="EMBL" id="GII23558.1"/>
    </source>
</evidence>
<dbReference type="Gene3D" id="2.60.40.420">
    <property type="entry name" value="Cupredoxins - blue copper proteins"/>
    <property type="match status" value="1"/>
</dbReference>
<dbReference type="Pfam" id="PF13473">
    <property type="entry name" value="Cupredoxin_1"/>
    <property type="match status" value="1"/>
</dbReference>
<comment type="subcellular location">
    <subcellularLocation>
        <location evidence="1">Periplasm</location>
    </subcellularLocation>
</comment>
<name>A0A8J3TBE9_9ACTN</name>
<dbReference type="InterPro" id="IPR018976">
    <property type="entry name" value="Imelysin-like"/>
</dbReference>
<dbReference type="EMBL" id="BOON01000030">
    <property type="protein sequence ID" value="GII23558.1"/>
    <property type="molecule type" value="Genomic_DNA"/>
</dbReference>
<dbReference type="InterPro" id="IPR053377">
    <property type="entry name" value="Iron_uptake_EfeM/EfeO"/>
</dbReference>
<dbReference type="RefSeq" id="WP_168116427.1">
    <property type="nucleotide sequence ID" value="NZ_BOON01000030.1"/>
</dbReference>
<feature type="domain" description="Imelysin-like" evidence="5">
    <location>
        <begin position="136"/>
        <end position="365"/>
    </location>
</feature>
<dbReference type="InterPro" id="IPR050894">
    <property type="entry name" value="EfeM/EfeO_iron_uptake"/>
</dbReference>
<evidence type="ECO:0000256" key="1">
    <source>
        <dbReference type="ARBA" id="ARBA00004418"/>
    </source>
</evidence>
<dbReference type="InterPro" id="IPR034981">
    <property type="entry name" value="Imelysin-like_EfeO/Algp7"/>
</dbReference>
<comment type="similarity">
    <text evidence="2">Belongs to the EfeM/EfeO family.</text>
</comment>
<dbReference type="PANTHER" id="PTHR39192:SF1">
    <property type="entry name" value="IRON UPTAKE SYSTEM COMPONENT EFEO"/>
    <property type="match status" value="1"/>
</dbReference>
<dbReference type="NCBIfam" id="NF041757">
    <property type="entry name" value="EfeO"/>
    <property type="match status" value="1"/>
</dbReference>
<dbReference type="InterPro" id="IPR028096">
    <property type="entry name" value="EfeO_Cupredoxin"/>
</dbReference>
<dbReference type="Proteomes" id="UP000599074">
    <property type="component" value="Unassembled WGS sequence"/>
</dbReference>
<evidence type="ECO:0000256" key="3">
    <source>
        <dbReference type="ARBA" id="ARBA00022729"/>
    </source>
</evidence>
<evidence type="ECO:0000256" key="2">
    <source>
        <dbReference type="ARBA" id="ARBA00005989"/>
    </source>
</evidence>
<feature type="signal peptide" evidence="4">
    <location>
        <begin position="1"/>
        <end position="21"/>
    </location>
</feature>
<keyword evidence="8" id="KW-1185">Reference proteome</keyword>
<keyword evidence="3 4" id="KW-0732">Signal</keyword>
<proteinExistence type="inferred from homology"/>
<sequence length="372" mass="39136">MRSHRLPACVTLGALALTGLAACGQKTDKSQKIAVSASDSACEVARTELPAGAHTFSVTNKGSKVTEFYVYAKDGSIKGEVENIGPGTTRDVHVELAAGEYESACKPGMKGDGIRGKLTVTGQAAALASDPKLAAAVATYKAYVSTEADALLAKTTEFAAAVKAGDTAKAKELYPVARTHWERIEPVAESFGDLDPAIDARENDVEAGQEWTGFHKIEKDLWVTGDVSGDARVADKLVTDVTEIVTRSKSVDLSPVQLATGSKELLDEVATGKITGEEDRYSHTDLWDFAANVEGSKAAVDALRDALTARDPKLADELTAKFAAVDAALGKHKAGTGWKSYTELSKADIKELSDVINGLAEPISKVAAVIAK</sequence>
<dbReference type="InterPro" id="IPR038352">
    <property type="entry name" value="Imelysin_sf"/>
</dbReference>
<dbReference type="Pfam" id="PF09375">
    <property type="entry name" value="Peptidase_M75"/>
    <property type="match status" value="1"/>
</dbReference>
<dbReference type="Gene3D" id="1.20.1420.20">
    <property type="entry name" value="M75 peptidase, HXXE motif"/>
    <property type="match status" value="1"/>
</dbReference>
<gene>
    <name evidence="7" type="primary">ycdO</name>
    <name evidence="7" type="ORF">Pme01_31550</name>
</gene>
<evidence type="ECO:0000259" key="6">
    <source>
        <dbReference type="Pfam" id="PF13473"/>
    </source>
</evidence>
<evidence type="ECO:0000259" key="5">
    <source>
        <dbReference type="Pfam" id="PF09375"/>
    </source>
</evidence>
<comment type="caution">
    <text evidence="7">The sequence shown here is derived from an EMBL/GenBank/DDBJ whole genome shotgun (WGS) entry which is preliminary data.</text>
</comment>
<dbReference type="CDD" id="cd14656">
    <property type="entry name" value="Imelysin-like_EfeO"/>
    <property type="match status" value="1"/>
</dbReference>
<accession>A0A8J3TBE9</accession>
<keyword evidence="7" id="KW-0449">Lipoprotein</keyword>
<evidence type="ECO:0000313" key="8">
    <source>
        <dbReference type="Proteomes" id="UP000599074"/>
    </source>
</evidence>
<evidence type="ECO:0000256" key="4">
    <source>
        <dbReference type="SAM" id="SignalP"/>
    </source>
</evidence>
<dbReference type="NCBIfam" id="NF007697">
    <property type="entry name" value="PRK10378.1"/>
    <property type="match status" value="1"/>
</dbReference>
<dbReference type="PANTHER" id="PTHR39192">
    <property type="entry name" value="IRON UPTAKE SYSTEM COMPONENT EFEO"/>
    <property type="match status" value="1"/>
</dbReference>